<proteinExistence type="predicted"/>
<sequence>MCISCGLLPDTGPIQYQILYVKNNTSNSIEITGFYKGRKIGLEPIKIEPNSEFQILNKYLYPINIFPNWDVDSISLKTGNVGTYAVYCNGENLSICKNEKYKFLFSRYTEQPTNEKINNKRIKMKYFMDIKDSDINLLK</sequence>
<dbReference type="EMBL" id="CAKLPY010000009">
    <property type="protein sequence ID" value="CAH0997977.1"/>
    <property type="molecule type" value="Genomic_DNA"/>
</dbReference>
<reference evidence="1" key="1">
    <citation type="submission" date="2021-12" db="EMBL/GenBank/DDBJ databases">
        <authorList>
            <person name="Rodrigo-Torres L."/>
            <person name="Arahal R. D."/>
            <person name="Lucena T."/>
        </authorList>
    </citation>
    <scope>NUCLEOTIDE SEQUENCE</scope>
    <source>
        <strain evidence="1">CECT 8858</strain>
    </source>
</reference>
<dbReference type="Proteomes" id="UP000837932">
    <property type="component" value="Unassembled WGS sequence"/>
</dbReference>
<organism evidence="1 2">
    <name type="scientific">Emticicia aquatica</name>
    <dbReference type="NCBI Taxonomy" id="1681835"/>
    <lineage>
        <taxon>Bacteria</taxon>
        <taxon>Pseudomonadati</taxon>
        <taxon>Bacteroidota</taxon>
        <taxon>Cytophagia</taxon>
        <taxon>Cytophagales</taxon>
        <taxon>Leadbetterellaceae</taxon>
        <taxon>Emticicia</taxon>
    </lineage>
</organism>
<evidence type="ECO:0000313" key="1">
    <source>
        <dbReference type="EMBL" id="CAH0997977.1"/>
    </source>
</evidence>
<comment type="caution">
    <text evidence="1">The sequence shown here is derived from an EMBL/GenBank/DDBJ whole genome shotgun (WGS) entry which is preliminary data.</text>
</comment>
<gene>
    <name evidence="1" type="ORF">EMA8858_04112</name>
</gene>
<name>A0ABN8EXX3_9BACT</name>
<evidence type="ECO:0000313" key="2">
    <source>
        <dbReference type="Proteomes" id="UP000837932"/>
    </source>
</evidence>
<protein>
    <submittedName>
        <fullName evidence="1">Uncharacterized protein</fullName>
    </submittedName>
</protein>
<keyword evidence="2" id="KW-1185">Reference proteome</keyword>
<accession>A0ABN8EXX3</accession>